<organism evidence="3">
    <name type="scientific">marine sediment metagenome</name>
    <dbReference type="NCBI Taxonomy" id="412755"/>
    <lineage>
        <taxon>unclassified sequences</taxon>
        <taxon>metagenomes</taxon>
        <taxon>ecological metagenomes</taxon>
    </lineage>
</organism>
<dbReference type="PANTHER" id="PTHR33175:SF3">
    <property type="entry name" value="DNA-BINDING PROTEIN HU-BETA"/>
    <property type="match status" value="1"/>
</dbReference>
<dbReference type="GO" id="GO:0005829">
    <property type="term" value="C:cytosol"/>
    <property type="evidence" value="ECO:0007669"/>
    <property type="project" value="TreeGrafter"/>
</dbReference>
<evidence type="ECO:0000313" key="3">
    <source>
        <dbReference type="EMBL" id="KKM90638.1"/>
    </source>
</evidence>
<dbReference type="GO" id="GO:0003677">
    <property type="term" value="F:DNA binding"/>
    <property type="evidence" value="ECO:0007669"/>
    <property type="project" value="UniProtKB-KW"/>
</dbReference>
<dbReference type="GO" id="GO:0030527">
    <property type="term" value="F:structural constituent of chromatin"/>
    <property type="evidence" value="ECO:0007669"/>
    <property type="project" value="InterPro"/>
</dbReference>
<proteinExistence type="predicted"/>
<dbReference type="CDD" id="cd13831">
    <property type="entry name" value="HU"/>
    <property type="match status" value="1"/>
</dbReference>
<dbReference type="Pfam" id="PF00216">
    <property type="entry name" value="Bac_DNA_binding"/>
    <property type="match status" value="1"/>
</dbReference>
<dbReference type="EMBL" id="LAZR01006647">
    <property type="protein sequence ID" value="KKM90638.1"/>
    <property type="molecule type" value="Genomic_DNA"/>
</dbReference>
<dbReference type="PROSITE" id="PS00045">
    <property type="entry name" value="HISTONE_LIKE"/>
    <property type="match status" value="1"/>
</dbReference>
<reference evidence="3" key="1">
    <citation type="journal article" date="2015" name="Nature">
        <title>Complex archaea that bridge the gap between prokaryotes and eukaryotes.</title>
        <authorList>
            <person name="Spang A."/>
            <person name="Saw J.H."/>
            <person name="Jorgensen S.L."/>
            <person name="Zaremba-Niedzwiedzka K."/>
            <person name="Martijn J."/>
            <person name="Lind A.E."/>
            <person name="van Eijk R."/>
            <person name="Schleper C."/>
            <person name="Guy L."/>
            <person name="Ettema T.J."/>
        </authorList>
    </citation>
    <scope>NUCLEOTIDE SEQUENCE</scope>
</reference>
<evidence type="ECO:0000256" key="2">
    <source>
        <dbReference type="SAM" id="MobiDB-lite"/>
    </source>
</evidence>
<feature type="compositionally biased region" description="Polar residues" evidence="2">
    <location>
        <begin position="1"/>
        <end position="15"/>
    </location>
</feature>
<dbReference type="SUPFAM" id="SSF47729">
    <property type="entry name" value="IHF-like DNA-binding proteins"/>
    <property type="match status" value="1"/>
</dbReference>
<accession>A0A0F9LB50</accession>
<dbReference type="AlphaFoldDB" id="A0A0F9LB50"/>
<evidence type="ECO:0000256" key="1">
    <source>
        <dbReference type="ARBA" id="ARBA00023125"/>
    </source>
</evidence>
<protein>
    <recommendedName>
        <fullName evidence="4">DNA-binding protein HU</fullName>
    </recommendedName>
</protein>
<name>A0A0F9LB50_9ZZZZ</name>
<evidence type="ECO:0008006" key="4">
    <source>
        <dbReference type="Google" id="ProtNLM"/>
    </source>
</evidence>
<comment type="caution">
    <text evidence="3">The sequence shown here is derived from an EMBL/GenBank/DDBJ whole genome shotgun (WGS) entry which is preliminary data.</text>
</comment>
<dbReference type="Gene3D" id="4.10.520.10">
    <property type="entry name" value="IHF-like DNA-binding proteins"/>
    <property type="match status" value="1"/>
</dbReference>
<gene>
    <name evidence="3" type="ORF">LCGC14_1236670</name>
</gene>
<dbReference type="PRINTS" id="PR01727">
    <property type="entry name" value="DNABINDINGHU"/>
</dbReference>
<dbReference type="InterPro" id="IPR020816">
    <property type="entry name" value="Histone-like_DNA-bd_CS"/>
</dbReference>
<dbReference type="InterPro" id="IPR000119">
    <property type="entry name" value="Hist_DNA-bd"/>
</dbReference>
<dbReference type="SMART" id="SM00411">
    <property type="entry name" value="BHL"/>
    <property type="match status" value="1"/>
</dbReference>
<feature type="region of interest" description="Disordered" evidence="2">
    <location>
        <begin position="1"/>
        <end position="34"/>
    </location>
</feature>
<dbReference type="PANTHER" id="PTHR33175">
    <property type="entry name" value="DNA-BINDING PROTEIN HU"/>
    <property type="match status" value="1"/>
</dbReference>
<dbReference type="InterPro" id="IPR010992">
    <property type="entry name" value="IHF-like_DNA-bd_dom_sf"/>
</dbReference>
<sequence>MPPSNFTKVLSSRIDTANDDRLGNREPGCGSDEKIKKEYPMRKPELAASIAERTGLTREKASEVITTVTDQISAAAARGEDTTLIGFGTFNIRAREARDGRNPQTGAAIRIPASKTVGFKAGKALKDAFR</sequence>
<keyword evidence="1" id="KW-0238">DNA-binding</keyword>